<protein>
    <recommendedName>
        <fullName evidence="6">GDSL esterase/lipase 1-like</fullName>
    </recommendedName>
</protein>
<evidence type="ECO:0000313" key="5">
    <source>
        <dbReference type="Proteomes" id="UP000701853"/>
    </source>
</evidence>
<organism evidence="4 5">
    <name type="scientific">Gossypium anomalum</name>
    <dbReference type="NCBI Taxonomy" id="47600"/>
    <lineage>
        <taxon>Eukaryota</taxon>
        <taxon>Viridiplantae</taxon>
        <taxon>Streptophyta</taxon>
        <taxon>Embryophyta</taxon>
        <taxon>Tracheophyta</taxon>
        <taxon>Spermatophyta</taxon>
        <taxon>Magnoliopsida</taxon>
        <taxon>eudicotyledons</taxon>
        <taxon>Gunneridae</taxon>
        <taxon>Pentapetalae</taxon>
        <taxon>rosids</taxon>
        <taxon>malvids</taxon>
        <taxon>Malvales</taxon>
        <taxon>Malvaceae</taxon>
        <taxon>Malvoideae</taxon>
        <taxon>Gossypium</taxon>
    </lineage>
</organism>
<feature type="signal peptide" evidence="3">
    <location>
        <begin position="1"/>
        <end position="19"/>
    </location>
</feature>
<evidence type="ECO:0000313" key="4">
    <source>
        <dbReference type="EMBL" id="KAG8494634.1"/>
    </source>
</evidence>
<dbReference type="OrthoDB" id="1600564at2759"/>
<dbReference type="PANTHER" id="PTHR45966">
    <property type="entry name" value="GDSL-LIKE LIPASE/ACYLHYDROLASE"/>
    <property type="match status" value="1"/>
</dbReference>
<comment type="caution">
    <text evidence="4">The sequence shown here is derived from an EMBL/GenBank/DDBJ whole genome shotgun (WGS) entry which is preliminary data.</text>
</comment>
<name>A0A8J6D3P2_9ROSI</name>
<dbReference type="Gene3D" id="3.40.50.1110">
    <property type="entry name" value="SGNH hydrolase"/>
    <property type="match status" value="3"/>
</dbReference>
<proteinExistence type="inferred from homology"/>
<feature type="chain" id="PRO_5035165794" description="GDSL esterase/lipase 1-like" evidence="3">
    <location>
        <begin position="20"/>
        <end position="1151"/>
    </location>
</feature>
<reference evidence="4 5" key="1">
    <citation type="journal article" date="2021" name="bioRxiv">
        <title>The Gossypium anomalum genome as a resource for cotton improvement and evolutionary analysis of hybrid incompatibility.</title>
        <authorList>
            <person name="Grover C.E."/>
            <person name="Yuan D."/>
            <person name="Arick M.A."/>
            <person name="Miller E.R."/>
            <person name="Hu G."/>
            <person name="Peterson D.G."/>
            <person name="Wendel J.F."/>
            <person name="Udall J.A."/>
        </authorList>
    </citation>
    <scope>NUCLEOTIDE SEQUENCE [LARGE SCALE GENOMIC DNA]</scope>
    <source>
        <strain evidence="4">JFW-Udall</strain>
        <tissue evidence="4">Leaf</tissue>
    </source>
</reference>
<comment type="similarity">
    <text evidence="1">Belongs to the 'GDSL' lipolytic enzyme family.</text>
</comment>
<dbReference type="Proteomes" id="UP000701853">
    <property type="component" value="Chromosome 5"/>
</dbReference>
<evidence type="ECO:0000256" key="2">
    <source>
        <dbReference type="ARBA" id="ARBA00022729"/>
    </source>
</evidence>
<evidence type="ECO:0008006" key="6">
    <source>
        <dbReference type="Google" id="ProtNLM"/>
    </source>
</evidence>
<dbReference type="FunFam" id="3.40.50.1110:FF:000003">
    <property type="entry name" value="GDSL esterase/lipase APG"/>
    <property type="match status" value="3"/>
</dbReference>
<accession>A0A8J6D3P2</accession>
<evidence type="ECO:0000256" key="3">
    <source>
        <dbReference type="SAM" id="SignalP"/>
    </source>
</evidence>
<evidence type="ECO:0000256" key="1">
    <source>
        <dbReference type="ARBA" id="ARBA00008668"/>
    </source>
</evidence>
<dbReference type="InterPro" id="IPR036514">
    <property type="entry name" value="SGNH_hydro_sf"/>
</dbReference>
<dbReference type="InterPro" id="IPR001087">
    <property type="entry name" value="GDSL"/>
</dbReference>
<dbReference type="Pfam" id="PF00657">
    <property type="entry name" value="Lipase_GDSL"/>
    <property type="match status" value="3"/>
</dbReference>
<dbReference type="EMBL" id="JAHUZN010000005">
    <property type="protein sequence ID" value="KAG8494634.1"/>
    <property type="molecule type" value="Genomic_DNA"/>
</dbReference>
<gene>
    <name evidence="4" type="ORF">CXB51_011972</name>
</gene>
<dbReference type="InterPro" id="IPR044552">
    <property type="entry name" value="GLIP1-5/GLL25"/>
</dbReference>
<keyword evidence="2 3" id="KW-0732">Signal</keyword>
<dbReference type="GO" id="GO:0016298">
    <property type="term" value="F:lipase activity"/>
    <property type="evidence" value="ECO:0007669"/>
    <property type="project" value="TreeGrafter"/>
</dbReference>
<sequence length="1151" mass="129781">MARLSSFFIFSFFLQVALFATCCRGELKEQQHQLPKKHVPFFIFGDSILDAGNNNYINTSTLDQANFWPYGLTFFNYPTGRFSDGRLIPDFIAKYAKLPLIPPFLQPGFRQYYLGVNFASAGAGALVETFQGFVIDLKTQLRYYYKVDSWLRHKLGNDEAKATMSRAVHLFSIGTNDYASPFLTNSTILNNYNKSTYVGMVIGNLTTVINGIYKRGGRKFAFINLPDLGCVPGMRIIKSGNNGSCFEEATRLASLHNKALSKLLYELEKRLKGFKYSLFDLNSNLRQRMEHPSKYGFKEGETACCGTGEYRGVLSCGGKRPVKEFQLCKHPQKYVFWDSLHLTERTYKQLADQMWGGTSKKRFRLGSLALLCGEQGLYDVLLAALNPNSKEEKLIGVRKVREIFYLILELCMRTSNPHVLLQIWVYDAVMRLYKCHATCKEYNIKMASLRLFLCFFLFTASSVNIVCSRRLQKDHIALFVFGDSVYDPGNNNYIDTTARANYYPYGETFFKYPTGRFSDGRLIPDFIAEYANLPLIPPYLQPGNHEFTAGVNFASAGAGALSETNQGFVIDLKTQLSYFKKVAKQLRQELGDAEAMAFLSKAVYLISVGSNDYVLPFTTNSTVFQYFSKQQYVGMVIGNLTETIKEIHKEGGRKFGFRNFGSMGCIPLLKALVPGNTTGSCFEQANELAKLHNAALTKALEEMEIKLVQFKYSMHHLNIYLSELTENPGRFGFKEVNKACCGSGPYRGISSCGGRRGVTEYELCSDPTQYFYFDSSHVSEKANRQIAQLMWMLLWCFFIFTATSVNLVCSRSPQKHHTALFVFGDSLYDPGNNNYIDTLIKANYYPYGETFFKYPTGRFSDGRIIADFIAEFANLPLIPPYLQPWNHEFTYGVNFASAGAGALSETYQGFVIDLKTQLGYFKKVAKLMRKELGDAEATVIFSKAVYLINIGGNDYISFLTSNSTVFQSSSKQEYVAMVMGNLTETIEEIYKKGGRKFGFLNMGSLGCVPSMKALAPGNTTGSCFEQVNEIAKLHDAALPKALEELETKLVQVKYSMHYLNISYSERRNNPEKYGFKEANIACCGSGPYRGMFSCGGRRGVTKYELCSDPNDYLFFDSDHLTEKANKQIAQLMWSGTPNITGPYNLKTLFEV</sequence>
<dbReference type="InterPro" id="IPR035669">
    <property type="entry name" value="SGNH_plant_lipase-like"/>
</dbReference>
<dbReference type="CDD" id="cd01837">
    <property type="entry name" value="SGNH_plant_lipase_like"/>
    <property type="match status" value="3"/>
</dbReference>
<dbReference type="AlphaFoldDB" id="A0A8J6D3P2"/>
<dbReference type="PANTHER" id="PTHR45966:SF1">
    <property type="entry name" value="GDSL ESTERASE_LIPASE 1-RELATED"/>
    <property type="match status" value="1"/>
</dbReference>
<dbReference type="SUPFAM" id="SSF52266">
    <property type="entry name" value="SGNH hydrolase"/>
    <property type="match status" value="3"/>
</dbReference>
<keyword evidence="5" id="KW-1185">Reference proteome</keyword>